<dbReference type="STRING" id="53463.SAMN05444389_11364"/>
<dbReference type="SUPFAM" id="SSF56925">
    <property type="entry name" value="OMPA-like"/>
    <property type="match status" value="1"/>
</dbReference>
<organism evidence="4 5">
    <name type="scientific">Paracoccus solventivorans</name>
    <dbReference type="NCBI Taxonomy" id="53463"/>
    <lineage>
        <taxon>Bacteria</taxon>
        <taxon>Pseudomonadati</taxon>
        <taxon>Pseudomonadota</taxon>
        <taxon>Alphaproteobacteria</taxon>
        <taxon>Rhodobacterales</taxon>
        <taxon>Paracoccaceae</taxon>
        <taxon>Paracoccus</taxon>
    </lineage>
</organism>
<accession>A0A1M7JRD7</accession>
<evidence type="ECO:0000313" key="5">
    <source>
        <dbReference type="Proteomes" id="UP000184444"/>
    </source>
</evidence>
<sequence length="209" mass="22343">MNNKALIATLIFGGATTAMAGGYTAPVVEAEPVVAIAPAVDTSDWTGFYGGVQIGGVDLSLGLPDFEEERIDGLHIGADGHHYGLHVGYLRDYGQFVAGAELSYDKADDFDLPFNLEGELIRAKLLAGYDSGKFLPYAAISFARLDGELDGESWDGTGFGYGAGAKFMATPRVMLGIEWMTNEFDLDVIDGQDLDLDFGTVSLSASYRF</sequence>
<dbReference type="AlphaFoldDB" id="A0A1M7JRD7"/>
<evidence type="ECO:0000256" key="1">
    <source>
        <dbReference type="ARBA" id="ARBA00022729"/>
    </source>
</evidence>
<protein>
    <submittedName>
        <fullName evidence="4">Opacity protein</fullName>
    </submittedName>
</protein>
<gene>
    <name evidence="4" type="ORF">SAMN05444389_11364</name>
</gene>
<dbReference type="Proteomes" id="UP000184444">
    <property type="component" value="Unassembled WGS sequence"/>
</dbReference>
<reference evidence="5" key="1">
    <citation type="submission" date="2016-11" db="EMBL/GenBank/DDBJ databases">
        <authorList>
            <person name="Varghese N."/>
            <person name="Submissions S."/>
        </authorList>
    </citation>
    <scope>NUCLEOTIDE SEQUENCE [LARGE SCALE GENOMIC DNA]</scope>
    <source>
        <strain evidence="5">DSM 6637</strain>
    </source>
</reference>
<dbReference type="Gene3D" id="2.40.160.20">
    <property type="match status" value="1"/>
</dbReference>
<keyword evidence="5" id="KW-1185">Reference proteome</keyword>
<keyword evidence="1 2" id="KW-0732">Signal</keyword>
<evidence type="ECO:0000313" key="4">
    <source>
        <dbReference type="EMBL" id="SHM55592.1"/>
    </source>
</evidence>
<name>A0A1M7JRD7_9RHOB</name>
<feature type="chain" id="PRO_5013382764" evidence="2">
    <location>
        <begin position="21"/>
        <end position="209"/>
    </location>
</feature>
<feature type="signal peptide" evidence="2">
    <location>
        <begin position="1"/>
        <end position="20"/>
    </location>
</feature>
<dbReference type="RefSeq" id="WP_073068561.1">
    <property type="nucleotide sequence ID" value="NZ_FRCK01000013.1"/>
</dbReference>
<dbReference type="OrthoDB" id="268975at2"/>
<dbReference type="InterPro" id="IPR027385">
    <property type="entry name" value="Beta-barrel_OMP"/>
</dbReference>
<dbReference type="EMBL" id="FRCK01000013">
    <property type="protein sequence ID" value="SHM55592.1"/>
    <property type="molecule type" value="Genomic_DNA"/>
</dbReference>
<evidence type="ECO:0000256" key="2">
    <source>
        <dbReference type="SAM" id="SignalP"/>
    </source>
</evidence>
<evidence type="ECO:0000259" key="3">
    <source>
        <dbReference type="Pfam" id="PF13505"/>
    </source>
</evidence>
<dbReference type="Pfam" id="PF13505">
    <property type="entry name" value="OMP_b-brl"/>
    <property type="match status" value="1"/>
</dbReference>
<proteinExistence type="predicted"/>
<feature type="domain" description="Outer membrane protein beta-barrel" evidence="3">
    <location>
        <begin position="34"/>
        <end position="209"/>
    </location>
</feature>
<dbReference type="InterPro" id="IPR011250">
    <property type="entry name" value="OMP/PagP_B-barrel"/>
</dbReference>